<feature type="compositionally biased region" description="Acidic residues" evidence="1">
    <location>
        <begin position="161"/>
        <end position="172"/>
    </location>
</feature>
<gene>
    <name evidence="2" type="ORF">THAOC_00743</name>
</gene>
<dbReference type="AlphaFoldDB" id="K0TF71"/>
<comment type="caution">
    <text evidence="2">The sequence shown here is derived from an EMBL/GenBank/DDBJ whole genome shotgun (WGS) entry which is preliminary data.</text>
</comment>
<evidence type="ECO:0000256" key="1">
    <source>
        <dbReference type="SAM" id="MobiDB-lite"/>
    </source>
</evidence>
<dbReference type="Proteomes" id="UP000266841">
    <property type="component" value="Unassembled WGS sequence"/>
</dbReference>
<protein>
    <submittedName>
        <fullName evidence="2">Uncharacterized protein</fullName>
    </submittedName>
</protein>
<evidence type="ECO:0000313" key="3">
    <source>
        <dbReference type="Proteomes" id="UP000266841"/>
    </source>
</evidence>
<reference evidence="2 3" key="1">
    <citation type="journal article" date="2012" name="Genome Biol.">
        <title>Genome and low-iron response of an oceanic diatom adapted to chronic iron limitation.</title>
        <authorList>
            <person name="Lommer M."/>
            <person name="Specht M."/>
            <person name="Roy A.S."/>
            <person name="Kraemer L."/>
            <person name="Andreson R."/>
            <person name="Gutowska M.A."/>
            <person name="Wolf J."/>
            <person name="Bergner S.V."/>
            <person name="Schilhabel M.B."/>
            <person name="Klostermeier U.C."/>
            <person name="Beiko R.G."/>
            <person name="Rosenstiel P."/>
            <person name="Hippler M."/>
            <person name="Laroche J."/>
        </authorList>
    </citation>
    <scope>NUCLEOTIDE SEQUENCE [LARGE SCALE GENOMIC DNA]</scope>
    <source>
        <strain evidence="2 3">CCMP1005</strain>
    </source>
</reference>
<dbReference type="EMBL" id="AGNL01000889">
    <property type="protein sequence ID" value="EJK77428.1"/>
    <property type="molecule type" value="Genomic_DNA"/>
</dbReference>
<feature type="non-terminal residue" evidence="2">
    <location>
        <position position="241"/>
    </location>
</feature>
<sequence length="241" mass="27337">MTPKGKRSRKEAPNRKSWYRNLEETCIVWSAGSADHSDHALGLGPALSPPSVHEKELHQRRDYYKLVMADTCQVCDDLSFASLRNRFRSADDGCVGRRSQVEVDSACRDRLSVSMSGAHMRYLLPRDVGVVENDSVVSKDMGTESSLEVDWHTEQESPAFTEEDAIENEKDEVDSRERSVSHYSLASNVRGWDDSDVRTRSRRTDALDTNELDRLSVSMNGSHRNYLRDLDNPVDDADDRL</sequence>
<proteinExistence type="predicted"/>
<name>K0TF71_THAOC</name>
<organism evidence="2 3">
    <name type="scientific">Thalassiosira oceanica</name>
    <name type="common">Marine diatom</name>
    <dbReference type="NCBI Taxonomy" id="159749"/>
    <lineage>
        <taxon>Eukaryota</taxon>
        <taxon>Sar</taxon>
        <taxon>Stramenopiles</taxon>
        <taxon>Ochrophyta</taxon>
        <taxon>Bacillariophyta</taxon>
        <taxon>Coscinodiscophyceae</taxon>
        <taxon>Thalassiosirophycidae</taxon>
        <taxon>Thalassiosirales</taxon>
        <taxon>Thalassiosiraceae</taxon>
        <taxon>Thalassiosira</taxon>
    </lineage>
</organism>
<evidence type="ECO:0000313" key="2">
    <source>
        <dbReference type="EMBL" id="EJK77428.1"/>
    </source>
</evidence>
<accession>K0TF71</accession>
<keyword evidence="3" id="KW-1185">Reference proteome</keyword>
<feature type="region of interest" description="Disordered" evidence="1">
    <location>
        <begin position="141"/>
        <end position="180"/>
    </location>
</feature>